<keyword evidence="3" id="KW-1185">Reference proteome</keyword>
<sequence length="81" mass="9246">MSVFSLIQSPINDSQTSVYNDVVFVIDTSSSLSPWFTLLLDEYIVKIIRYFTGFIGNPKDFYESKVSSLLTVFIPLLLHSF</sequence>
<accession>A0AAV7JSV5</accession>
<reference evidence="2 3" key="1">
    <citation type="journal article" date="2023" name="BMC Biol.">
        <title>The compact genome of the sponge Oopsacas minuta (Hexactinellida) is lacking key metazoan core genes.</title>
        <authorList>
            <person name="Santini S."/>
            <person name="Schenkelaars Q."/>
            <person name="Jourda C."/>
            <person name="Duchesne M."/>
            <person name="Belahbib H."/>
            <person name="Rocher C."/>
            <person name="Selva M."/>
            <person name="Riesgo A."/>
            <person name="Vervoort M."/>
            <person name="Leys S.P."/>
            <person name="Kodjabachian L."/>
            <person name="Le Bivic A."/>
            <person name="Borchiellini C."/>
            <person name="Claverie J.M."/>
            <person name="Renard E."/>
        </authorList>
    </citation>
    <scope>NUCLEOTIDE SEQUENCE [LARGE SCALE GENOMIC DNA]</scope>
    <source>
        <strain evidence="2">SPO-2</strain>
    </source>
</reference>
<feature type="domain" description="Mediator of RNA polymerase II transcription subunit 25 von Willebrand factor type A" evidence="1">
    <location>
        <begin position="18"/>
        <end position="71"/>
    </location>
</feature>
<protein>
    <recommendedName>
        <fullName evidence="1">Mediator of RNA polymerase II transcription subunit 25 von Willebrand factor type A domain-containing protein</fullName>
    </recommendedName>
</protein>
<dbReference type="InterPro" id="IPR021419">
    <property type="entry name" value="Mediator_Med25_VWA"/>
</dbReference>
<evidence type="ECO:0000313" key="3">
    <source>
        <dbReference type="Proteomes" id="UP001165289"/>
    </source>
</evidence>
<gene>
    <name evidence="2" type="ORF">LOD99_5113</name>
</gene>
<proteinExistence type="predicted"/>
<dbReference type="EMBL" id="JAKMXF010000303">
    <property type="protein sequence ID" value="KAI6651505.1"/>
    <property type="molecule type" value="Genomic_DNA"/>
</dbReference>
<name>A0AAV7JSV5_9METZ</name>
<evidence type="ECO:0000259" key="1">
    <source>
        <dbReference type="Pfam" id="PF11265"/>
    </source>
</evidence>
<dbReference type="Pfam" id="PF11265">
    <property type="entry name" value="Med25_VWA"/>
    <property type="match status" value="1"/>
</dbReference>
<dbReference type="Proteomes" id="UP001165289">
    <property type="component" value="Unassembled WGS sequence"/>
</dbReference>
<comment type="caution">
    <text evidence="2">The sequence shown here is derived from an EMBL/GenBank/DDBJ whole genome shotgun (WGS) entry which is preliminary data.</text>
</comment>
<organism evidence="2 3">
    <name type="scientific">Oopsacas minuta</name>
    <dbReference type="NCBI Taxonomy" id="111878"/>
    <lineage>
        <taxon>Eukaryota</taxon>
        <taxon>Metazoa</taxon>
        <taxon>Porifera</taxon>
        <taxon>Hexactinellida</taxon>
        <taxon>Hexasterophora</taxon>
        <taxon>Lyssacinosida</taxon>
        <taxon>Leucopsacidae</taxon>
        <taxon>Oopsacas</taxon>
    </lineage>
</organism>
<evidence type="ECO:0000313" key="2">
    <source>
        <dbReference type="EMBL" id="KAI6651505.1"/>
    </source>
</evidence>
<dbReference type="AlphaFoldDB" id="A0AAV7JSV5"/>